<dbReference type="CDD" id="cd07826">
    <property type="entry name" value="SRPBCC_CalC_Aha1-like_9"/>
    <property type="match status" value="1"/>
</dbReference>
<dbReference type="SUPFAM" id="SSF55961">
    <property type="entry name" value="Bet v1-like"/>
    <property type="match status" value="1"/>
</dbReference>
<feature type="domain" description="Activator of Hsp90 ATPase homologue 1/2-like C-terminal" evidence="2">
    <location>
        <begin position="23"/>
        <end position="155"/>
    </location>
</feature>
<reference evidence="3 4" key="1">
    <citation type="submission" date="2019-06" db="EMBL/GenBank/DDBJ databases">
        <title>Sequencing the genomes of 1000 actinobacteria strains.</title>
        <authorList>
            <person name="Klenk H.-P."/>
        </authorList>
    </citation>
    <scope>NUCLEOTIDE SEQUENCE [LARGE SCALE GENOMIC DNA]</scope>
    <source>
        <strain evidence="3 4">DSM 18607</strain>
    </source>
</reference>
<sequence>MSNALHVTAPQGQPSLAFVREVDAPVAAVFAAHRDPDLLARWLGPHGYEMVVTEYDFRSGGRWRYVHRNPAGDEFGFHGCFHTVRDDELAVQTFEFEVAPDHVSLDTVRFEPLEGGRTRLRGSSVFQSVEARDAMVASGMERGMREGYERLDVVLTAPGA</sequence>
<dbReference type="InterPro" id="IPR013538">
    <property type="entry name" value="ASHA1/2-like_C"/>
</dbReference>
<dbReference type="OrthoDB" id="5185819at2"/>
<dbReference type="Proteomes" id="UP000317893">
    <property type="component" value="Unassembled WGS sequence"/>
</dbReference>
<name>A0A542E4W0_9MICO</name>
<dbReference type="RefSeq" id="WP_141849544.1">
    <property type="nucleotide sequence ID" value="NZ_BAAAPR010000015.1"/>
</dbReference>
<comment type="similarity">
    <text evidence="1">Belongs to the AHA1 family.</text>
</comment>
<dbReference type="Pfam" id="PF08327">
    <property type="entry name" value="AHSA1"/>
    <property type="match status" value="1"/>
</dbReference>
<gene>
    <name evidence="3" type="ORF">FB458_3424</name>
</gene>
<evidence type="ECO:0000313" key="4">
    <source>
        <dbReference type="Proteomes" id="UP000317893"/>
    </source>
</evidence>
<comment type="caution">
    <text evidence="3">The sequence shown here is derived from an EMBL/GenBank/DDBJ whole genome shotgun (WGS) entry which is preliminary data.</text>
</comment>
<protein>
    <submittedName>
        <fullName evidence="3">Uncharacterized protein YndB with AHSA1/START domain</fullName>
    </submittedName>
</protein>
<accession>A0A542E4W0</accession>
<evidence type="ECO:0000313" key="3">
    <source>
        <dbReference type="EMBL" id="TQJ10304.1"/>
    </source>
</evidence>
<evidence type="ECO:0000256" key="1">
    <source>
        <dbReference type="ARBA" id="ARBA00006817"/>
    </source>
</evidence>
<dbReference type="Gene3D" id="3.30.530.20">
    <property type="match status" value="1"/>
</dbReference>
<proteinExistence type="inferred from homology"/>
<organism evidence="3 4">
    <name type="scientific">Lapillicoccus jejuensis</name>
    <dbReference type="NCBI Taxonomy" id="402171"/>
    <lineage>
        <taxon>Bacteria</taxon>
        <taxon>Bacillati</taxon>
        <taxon>Actinomycetota</taxon>
        <taxon>Actinomycetes</taxon>
        <taxon>Micrococcales</taxon>
        <taxon>Intrasporangiaceae</taxon>
        <taxon>Lapillicoccus</taxon>
    </lineage>
</organism>
<dbReference type="AlphaFoldDB" id="A0A542E4W0"/>
<dbReference type="EMBL" id="VFMN01000001">
    <property type="protein sequence ID" value="TQJ10304.1"/>
    <property type="molecule type" value="Genomic_DNA"/>
</dbReference>
<evidence type="ECO:0000259" key="2">
    <source>
        <dbReference type="Pfam" id="PF08327"/>
    </source>
</evidence>
<dbReference type="InterPro" id="IPR023393">
    <property type="entry name" value="START-like_dom_sf"/>
</dbReference>
<keyword evidence="4" id="KW-1185">Reference proteome</keyword>